<name>A0A517N8G4_9BACT</name>
<reference evidence="9 10" key="1">
    <citation type="submission" date="2019-02" db="EMBL/GenBank/DDBJ databases">
        <title>Deep-cultivation of Planctomycetes and their phenomic and genomic characterization uncovers novel biology.</title>
        <authorList>
            <person name="Wiegand S."/>
            <person name="Jogler M."/>
            <person name="Boedeker C."/>
            <person name="Pinto D."/>
            <person name="Vollmers J."/>
            <person name="Rivas-Marin E."/>
            <person name="Kohn T."/>
            <person name="Peeters S.H."/>
            <person name="Heuer A."/>
            <person name="Rast P."/>
            <person name="Oberbeckmann S."/>
            <person name="Bunk B."/>
            <person name="Jeske O."/>
            <person name="Meyerdierks A."/>
            <person name="Storesund J.E."/>
            <person name="Kallscheuer N."/>
            <person name="Luecker S."/>
            <person name="Lage O.M."/>
            <person name="Pohl T."/>
            <person name="Merkel B.J."/>
            <person name="Hornburger P."/>
            <person name="Mueller R.-W."/>
            <person name="Bruemmer F."/>
            <person name="Labrenz M."/>
            <person name="Spormann A.M."/>
            <person name="Op den Camp H."/>
            <person name="Overmann J."/>
            <person name="Amann R."/>
            <person name="Jetten M.S.M."/>
            <person name="Mascher T."/>
            <person name="Medema M.H."/>
            <person name="Devos D.P."/>
            <person name="Kaster A.-K."/>
            <person name="Ovreas L."/>
            <person name="Rohde M."/>
            <person name="Galperin M.Y."/>
            <person name="Jogler C."/>
        </authorList>
    </citation>
    <scope>NUCLEOTIDE SEQUENCE [LARGE SCALE GENOMIC DNA]</scope>
    <source>
        <strain evidence="9 10">K22_7</strain>
    </source>
</reference>
<keyword evidence="10" id="KW-1185">Reference proteome</keyword>
<sequence>MSGTPHFDQDGNAHMVDVSAKTPTVRKAVASGELRMLLTTAETIRAGTARKGDVLAVARLAAIQATKWTQNLIPLCHAIPIESVSIDFQWAAADRLRCLATVQTTGKTGVEMEAMTAVSVGCLTVYDMVKGIDREIQIGEIMLLEKSGGKSGHFVRQ</sequence>
<evidence type="ECO:0000313" key="10">
    <source>
        <dbReference type="Proteomes" id="UP000318538"/>
    </source>
</evidence>
<dbReference type="NCBIfam" id="TIGR00581">
    <property type="entry name" value="moaC"/>
    <property type="match status" value="1"/>
</dbReference>
<dbReference type="InterPro" id="IPR023045">
    <property type="entry name" value="MoaC"/>
</dbReference>
<feature type="active site" evidence="7">
    <location>
        <position position="127"/>
    </location>
</feature>
<dbReference type="OrthoDB" id="9794429at2"/>
<evidence type="ECO:0000256" key="6">
    <source>
        <dbReference type="ARBA" id="ARBA00055087"/>
    </source>
</evidence>
<evidence type="ECO:0000256" key="4">
    <source>
        <dbReference type="ARBA" id="ARBA00023150"/>
    </source>
</evidence>
<dbReference type="GO" id="GO:0006777">
    <property type="term" value="P:Mo-molybdopterin cofactor biosynthetic process"/>
    <property type="evidence" value="ECO:0007669"/>
    <property type="project" value="UniProtKB-UniRule"/>
</dbReference>
<organism evidence="9 10">
    <name type="scientific">Rubripirellula lacrimiformis</name>
    <dbReference type="NCBI Taxonomy" id="1930273"/>
    <lineage>
        <taxon>Bacteria</taxon>
        <taxon>Pseudomonadati</taxon>
        <taxon>Planctomycetota</taxon>
        <taxon>Planctomycetia</taxon>
        <taxon>Pirellulales</taxon>
        <taxon>Pirellulaceae</taxon>
        <taxon>Rubripirellula</taxon>
    </lineage>
</organism>
<dbReference type="KEGG" id="rlc:K227x_18120"/>
<comment type="pathway">
    <text evidence="2 7">Cofactor biosynthesis; molybdopterin biosynthesis.</text>
</comment>
<evidence type="ECO:0000256" key="5">
    <source>
        <dbReference type="ARBA" id="ARBA00023239"/>
    </source>
</evidence>
<dbReference type="InterPro" id="IPR002820">
    <property type="entry name" value="Mopterin_CF_biosynth-C_dom"/>
</dbReference>
<dbReference type="Gene3D" id="3.30.70.640">
    <property type="entry name" value="Molybdopterin cofactor biosynthesis C (MoaC) domain"/>
    <property type="match status" value="1"/>
</dbReference>
<dbReference type="NCBIfam" id="NF006870">
    <property type="entry name" value="PRK09364.1"/>
    <property type="match status" value="1"/>
</dbReference>
<gene>
    <name evidence="7 9" type="primary">moaC</name>
    <name evidence="9" type="ORF">K227x_18120</name>
</gene>
<dbReference type="EMBL" id="CP036525">
    <property type="protein sequence ID" value="QDT03429.1"/>
    <property type="molecule type" value="Genomic_DNA"/>
</dbReference>
<comment type="subunit">
    <text evidence="7">Homohexamer; trimer of dimers.</text>
</comment>
<evidence type="ECO:0000256" key="7">
    <source>
        <dbReference type="HAMAP-Rule" id="MF_01224"/>
    </source>
</evidence>
<feature type="domain" description="Molybdopterin cofactor biosynthesis C (MoaC)" evidence="8">
    <location>
        <begin position="15"/>
        <end position="149"/>
    </location>
</feature>
<dbReference type="CDD" id="cd01420">
    <property type="entry name" value="MoaC_PE"/>
    <property type="match status" value="1"/>
</dbReference>
<keyword evidence="4 7" id="KW-0501">Molybdenum cofactor biosynthesis</keyword>
<comment type="function">
    <text evidence="6 7">Catalyzes the conversion of (8S)-3',8-cyclo-7,8-dihydroguanosine 5'-triphosphate to cyclic pyranopterin monophosphate (cPMP).</text>
</comment>
<evidence type="ECO:0000256" key="2">
    <source>
        <dbReference type="ARBA" id="ARBA00005046"/>
    </source>
</evidence>
<feature type="binding site" evidence="7">
    <location>
        <begin position="75"/>
        <end position="77"/>
    </location>
    <ligand>
        <name>substrate</name>
    </ligand>
</feature>
<feature type="binding site" evidence="7">
    <location>
        <begin position="112"/>
        <end position="113"/>
    </location>
    <ligand>
        <name>substrate</name>
    </ligand>
</feature>
<dbReference type="InterPro" id="IPR047594">
    <property type="entry name" value="MoaC_bact/euk"/>
</dbReference>
<dbReference type="Proteomes" id="UP000318538">
    <property type="component" value="Chromosome"/>
</dbReference>
<dbReference type="UniPathway" id="UPA00344"/>
<dbReference type="PANTHER" id="PTHR22960">
    <property type="entry name" value="MOLYBDOPTERIN COFACTOR SYNTHESIS PROTEIN A"/>
    <property type="match status" value="1"/>
</dbReference>
<comment type="similarity">
    <text evidence="7">Belongs to the MoaC family.</text>
</comment>
<dbReference type="InterPro" id="IPR050105">
    <property type="entry name" value="MoCo_biosynth_MoaA/MoaC"/>
</dbReference>
<proteinExistence type="inferred from homology"/>
<dbReference type="SUPFAM" id="SSF55040">
    <property type="entry name" value="Molybdenum cofactor biosynthesis protein C, MoaC"/>
    <property type="match status" value="1"/>
</dbReference>
<comment type="catalytic activity">
    <reaction evidence="1 7">
        <text>(8S)-3',8-cyclo-7,8-dihydroguanosine 5'-triphosphate = cyclic pyranopterin phosphate + diphosphate</text>
        <dbReference type="Rhea" id="RHEA:49580"/>
        <dbReference type="ChEBI" id="CHEBI:33019"/>
        <dbReference type="ChEBI" id="CHEBI:59648"/>
        <dbReference type="ChEBI" id="CHEBI:131766"/>
        <dbReference type="EC" id="4.6.1.17"/>
    </reaction>
</comment>
<evidence type="ECO:0000256" key="1">
    <source>
        <dbReference type="ARBA" id="ARBA00001637"/>
    </source>
</evidence>
<evidence type="ECO:0000313" key="9">
    <source>
        <dbReference type="EMBL" id="QDT03429.1"/>
    </source>
</evidence>
<evidence type="ECO:0000259" key="8">
    <source>
        <dbReference type="Pfam" id="PF01967"/>
    </source>
</evidence>
<keyword evidence="5 7" id="KW-0456">Lyase</keyword>
<dbReference type="RefSeq" id="WP_145169118.1">
    <property type="nucleotide sequence ID" value="NZ_CP036525.1"/>
</dbReference>
<dbReference type="PANTHER" id="PTHR22960:SF29">
    <property type="entry name" value="CYCLIC PYRANOPTERIN MONOPHOSPHATE SYNTHASE"/>
    <property type="match status" value="1"/>
</dbReference>
<accession>A0A517N8G4</accession>
<dbReference type="AlphaFoldDB" id="A0A517N8G4"/>
<evidence type="ECO:0000256" key="3">
    <source>
        <dbReference type="ARBA" id="ARBA00012575"/>
    </source>
</evidence>
<dbReference type="Pfam" id="PF01967">
    <property type="entry name" value="MoaC"/>
    <property type="match status" value="1"/>
</dbReference>
<protein>
    <recommendedName>
        <fullName evidence="3 7">Cyclic pyranopterin monophosphate synthase</fullName>
        <ecNumber evidence="3 7">4.6.1.17</ecNumber>
    </recommendedName>
    <alternativeName>
        <fullName evidence="7">Molybdenum cofactor biosynthesis protein C</fullName>
    </alternativeName>
</protein>
<dbReference type="HAMAP" id="MF_01224_B">
    <property type="entry name" value="MoaC_B"/>
    <property type="match status" value="1"/>
</dbReference>
<dbReference type="EC" id="4.6.1.17" evidence="3 7"/>
<dbReference type="InterPro" id="IPR036522">
    <property type="entry name" value="MoaC_sf"/>
</dbReference>
<dbReference type="GO" id="GO:0061799">
    <property type="term" value="F:cyclic pyranopterin monophosphate synthase activity"/>
    <property type="evidence" value="ECO:0007669"/>
    <property type="project" value="UniProtKB-UniRule"/>
</dbReference>